<evidence type="ECO:0000256" key="7">
    <source>
        <dbReference type="ARBA" id="ARBA00023136"/>
    </source>
</evidence>
<evidence type="ECO:0000313" key="9">
    <source>
        <dbReference type="EMBL" id="SVB40486.1"/>
    </source>
</evidence>
<feature type="transmembrane region" description="Helical" evidence="8">
    <location>
        <begin position="225"/>
        <end position="252"/>
    </location>
</feature>
<dbReference type="PANTHER" id="PTHR30574">
    <property type="entry name" value="INNER MEMBRANE PROTEIN YEDE"/>
    <property type="match status" value="1"/>
</dbReference>
<name>A0A382DPT4_9ZZZZ</name>
<dbReference type="Pfam" id="PF04143">
    <property type="entry name" value="Sulf_transp"/>
    <property type="match status" value="1"/>
</dbReference>
<comment type="subcellular location">
    <subcellularLocation>
        <location evidence="1">Cell inner membrane</location>
        <topology evidence="1">Multi-pass membrane protein</topology>
    </subcellularLocation>
</comment>
<dbReference type="AlphaFoldDB" id="A0A382DPT4"/>
<keyword evidence="7 8" id="KW-0472">Membrane</keyword>
<gene>
    <name evidence="9" type="ORF">METZ01_LOCUS193340</name>
</gene>
<feature type="transmembrane region" description="Helical" evidence="8">
    <location>
        <begin position="146"/>
        <end position="168"/>
    </location>
</feature>
<proteinExistence type="predicted"/>
<organism evidence="9">
    <name type="scientific">marine metagenome</name>
    <dbReference type="NCBI Taxonomy" id="408172"/>
    <lineage>
        <taxon>unclassified sequences</taxon>
        <taxon>metagenomes</taxon>
        <taxon>ecological metagenomes</taxon>
    </lineage>
</organism>
<evidence type="ECO:0000256" key="5">
    <source>
        <dbReference type="ARBA" id="ARBA00022692"/>
    </source>
</evidence>
<dbReference type="PANTHER" id="PTHR30574:SF1">
    <property type="entry name" value="SULPHUR TRANSPORT DOMAIN-CONTAINING PROTEIN"/>
    <property type="match status" value="1"/>
</dbReference>
<feature type="transmembrane region" description="Helical" evidence="8">
    <location>
        <begin position="188"/>
        <end position="205"/>
    </location>
</feature>
<feature type="transmembrane region" description="Helical" evidence="8">
    <location>
        <begin position="327"/>
        <end position="347"/>
    </location>
</feature>
<evidence type="ECO:0000256" key="6">
    <source>
        <dbReference type="ARBA" id="ARBA00022989"/>
    </source>
</evidence>
<keyword evidence="6 8" id="KW-1133">Transmembrane helix</keyword>
<feature type="transmembrane region" description="Helical" evidence="8">
    <location>
        <begin position="40"/>
        <end position="63"/>
    </location>
</feature>
<keyword evidence="2" id="KW-0813">Transport</keyword>
<evidence type="ECO:0000256" key="1">
    <source>
        <dbReference type="ARBA" id="ARBA00004429"/>
    </source>
</evidence>
<evidence type="ECO:0000256" key="2">
    <source>
        <dbReference type="ARBA" id="ARBA00022448"/>
    </source>
</evidence>
<dbReference type="InterPro" id="IPR007272">
    <property type="entry name" value="Sulf_transp_TsuA/YedE"/>
</dbReference>
<protein>
    <submittedName>
        <fullName evidence="9">Uncharacterized protein</fullName>
    </submittedName>
</protein>
<feature type="transmembrane region" description="Helical" evidence="8">
    <location>
        <begin position="298"/>
        <end position="321"/>
    </location>
</feature>
<dbReference type="GO" id="GO:0005886">
    <property type="term" value="C:plasma membrane"/>
    <property type="evidence" value="ECO:0007669"/>
    <property type="project" value="UniProtKB-SubCell"/>
</dbReference>
<feature type="transmembrane region" description="Helical" evidence="8">
    <location>
        <begin position="99"/>
        <end position="125"/>
    </location>
</feature>
<feature type="transmembrane region" description="Helical" evidence="8">
    <location>
        <begin position="75"/>
        <end position="93"/>
    </location>
</feature>
<keyword evidence="3" id="KW-1003">Cell membrane</keyword>
<evidence type="ECO:0000256" key="8">
    <source>
        <dbReference type="SAM" id="Phobius"/>
    </source>
</evidence>
<feature type="transmembrane region" description="Helical" evidence="8">
    <location>
        <begin position="15"/>
        <end position="34"/>
    </location>
</feature>
<keyword evidence="5 8" id="KW-0812">Transmembrane</keyword>
<evidence type="ECO:0000256" key="3">
    <source>
        <dbReference type="ARBA" id="ARBA00022475"/>
    </source>
</evidence>
<sequence>MNQKIPNQSRIDKSALILGITLLTCGLMFLLINYSVKHFLLLIIGFGLGVSLYHAAFGFTGAWRRFIINKEGNGIRAQLFAIALASLLILPLLKSENYFGSVMVGSFGPIGISVLVGSFIFGLGMQLGGGCGSGTLFTVGSGNTRMMITLISFIVGSVLGTLHLPWWLSLPSLSYISLSESFGVYQAILFQWAILGCIALTTIFFEKQKNGKLQNIYYIKYDQRLIHTLFYGGWPLLWGGLALALLNFAILIVAGHTWSVTFAFGLWGAKVLSIIGVEVSQWEYWTWSYPAQALKNSVLNDSVSLTNFGLIIGALVAASLARKITPIIHISFLSLIAALVGGLLMGYGARLAFGCNIGAMFSGIASGSVHGWLWFASAFLGSYFGVKLRPHFGLL</sequence>
<keyword evidence="4" id="KW-0997">Cell inner membrane</keyword>
<dbReference type="EMBL" id="UINC01040509">
    <property type="protein sequence ID" value="SVB40486.1"/>
    <property type="molecule type" value="Genomic_DNA"/>
</dbReference>
<accession>A0A382DPT4</accession>
<evidence type="ECO:0000256" key="4">
    <source>
        <dbReference type="ARBA" id="ARBA00022519"/>
    </source>
</evidence>
<feature type="transmembrane region" description="Helical" evidence="8">
    <location>
        <begin position="359"/>
        <end position="386"/>
    </location>
</feature>
<reference evidence="9" key="1">
    <citation type="submission" date="2018-05" db="EMBL/GenBank/DDBJ databases">
        <authorList>
            <person name="Lanie J.A."/>
            <person name="Ng W.-L."/>
            <person name="Kazmierczak K.M."/>
            <person name="Andrzejewski T.M."/>
            <person name="Davidsen T.M."/>
            <person name="Wayne K.J."/>
            <person name="Tettelin H."/>
            <person name="Glass J.I."/>
            <person name="Rusch D."/>
            <person name="Podicherti R."/>
            <person name="Tsui H.-C.T."/>
            <person name="Winkler M.E."/>
        </authorList>
    </citation>
    <scope>NUCLEOTIDE SEQUENCE</scope>
</reference>